<reference evidence="1 2" key="1">
    <citation type="submission" date="2019-05" db="EMBL/GenBank/DDBJ databases">
        <title>Another draft genome of Portunus trituberculatus and its Hox gene families provides insights of decapod evolution.</title>
        <authorList>
            <person name="Jeong J.-H."/>
            <person name="Song I."/>
            <person name="Kim S."/>
            <person name="Choi T."/>
            <person name="Kim D."/>
            <person name="Ryu S."/>
            <person name="Kim W."/>
        </authorList>
    </citation>
    <scope>NUCLEOTIDE SEQUENCE [LARGE SCALE GENOMIC DNA]</scope>
    <source>
        <tissue evidence="1">Muscle</tissue>
    </source>
</reference>
<organism evidence="1 2">
    <name type="scientific">Portunus trituberculatus</name>
    <name type="common">Swimming crab</name>
    <name type="synonym">Neptunus trituberculatus</name>
    <dbReference type="NCBI Taxonomy" id="210409"/>
    <lineage>
        <taxon>Eukaryota</taxon>
        <taxon>Metazoa</taxon>
        <taxon>Ecdysozoa</taxon>
        <taxon>Arthropoda</taxon>
        <taxon>Crustacea</taxon>
        <taxon>Multicrustacea</taxon>
        <taxon>Malacostraca</taxon>
        <taxon>Eumalacostraca</taxon>
        <taxon>Eucarida</taxon>
        <taxon>Decapoda</taxon>
        <taxon>Pleocyemata</taxon>
        <taxon>Brachyura</taxon>
        <taxon>Eubrachyura</taxon>
        <taxon>Portunoidea</taxon>
        <taxon>Portunidae</taxon>
        <taxon>Portuninae</taxon>
        <taxon>Portunus</taxon>
    </lineage>
</organism>
<protein>
    <submittedName>
        <fullName evidence="1">Uncharacterized protein</fullName>
    </submittedName>
</protein>
<gene>
    <name evidence="1" type="ORF">E2C01_053873</name>
</gene>
<sequence>MQPSPPPPPPPPPPAPFSSLPPLPCPWCPQYIQWANHLPTTYTNKPDEWRVVAGRGGDAARYN</sequence>
<evidence type="ECO:0000313" key="1">
    <source>
        <dbReference type="EMBL" id="MPC59845.1"/>
    </source>
</evidence>
<evidence type="ECO:0000313" key="2">
    <source>
        <dbReference type="Proteomes" id="UP000324222"/>
    </source>
</evidence>
<dbReference type="EMBL" id="VSRR010016920">
    <property type="protein sequence ID" value="MPC59845.1"/>
    <property type="molecule type" value="Genomic_DNA"/>
</dbReference>
<comment type="caution">
    <text evidence="1">The sequence shown here is derived from an EMBL/GenBank/DDBJ whole genome shotgun (WGS) entry which is preliminary data.</text>
</comment>
<proteinExistence type="predicted"/>
<name>A0A5B7GR81_PORTR</name>
<keyword evidence="2" id="KW-1185">Reference proteome</keyword>
<dbReference type="Proteomes" id="UP000324222">
    <property type="component" value="Unassembled WGS sequence"/>
</dbReference>
<accession>A0A5B7GR81</accession>
<dbReference type="AlphaFoldDB" id="A0A5B7GR81"/>